<dbReference type="Pfam" id="PF13809">
    <property type="entry name" value="Tubulin_2"/>
    <property type="match status" value="1"/>
</dbReference>
<feature type="region of interest" description="Disordered" evidence="1">
    <location>
        <begin position="1101"/>
        <end position="1124"/>
    </location>
</feature>
<dbReference type="EMBL" id="FXZI01000016">
    <property type="protein sequence ID" value="SMY03734.1"/>
    <property type="molecule type" value="Genomic_DNA"/>
</dbReference>
<proteinExistence type="predicted"/>
<feature type="compositionally biased region" description="Polar residues" evidence="1">
    <location>
        <begin position="1113"/>
        <end position="1124"/>
    </location>
</feature>
<sequence>MQKFLVVGCGGSGGEVLARMMDQLQSQLHAVGIDELPTGWQFVHVDVPVGPDTSIDGIGHVRDQGGRYIGTAAPSGRYPVLDQAISSRLLQEDALPDFVTWAPRAPEDIHTPIARGAGQMRAVGRVITLNSADVVRDGLTSAVRTLSTTEANASLDAVSAKLPGAGSFDPAFRPLVLVVSSMAGGAGASMALDVCRILSQINGVTAADTAVFMVNPDIFPSHLAGVNPNALAMFGEIIAAQTGAGGEHDSRILSALGHGAVAGSEAPFARVFPVSRFQGARESAFGDGTQQAVYRGLARGLSALMSSGTASASFSAYDLTNRDTQPPSREHIGWGTATDKPLTWGAFGFGSLSMGRDRYRHYASQRLARSAADRLQSGHIQAGNQAGSMQQLHGLVDSQWENFLERTALPSGVDRNPASVTSWFTTVAAPKQWSSGTVRELLASNFTDQVPQAAGQSGQAWVQTVQSFLAQKRGQLTQNAEAAAYQWSFEWSKVLERSMIDAISAAVAQFGLPYAREIVQRLRSYLGDHVARALEQVAAAPNEDLGRLPEQLGQEVAATKGTIVAGHNVQDRLVENMRVLLTKHLYSRSSALAAQVLTAFSADVLGGLEKALDSASSVLETEQRKPASKVGLANVATDVYAAWPSDDDASVPERFATAENEVLLTPSENFGQLYEVHLPTSLPEAGTQPPAFAQATVSGAGYVISGQWPVGEGDTAPGGLLRRESTWNPSLFTRDPRTGQALTPSLPRYGITTEPKALRERAMAFVSRSNEAFDRFCSASLAGYVMGHDGAEAHEVASRRADLIAKFRQTLVRALPLSAVDPDVVSSIHGRPVSYRYKFSSVPFGDADELVNQIKQSLYADPMNDAESGDILDRALVDGQDAAGITRLDIFGSYENFSPLAFGGVLGPVAKQWKSLAHDGQREEFWAHRRARPLPASLPMVAEERRALIAGWYVAQLTGRLRIPDRRNLSSPVQVFDNERSNWVAFPHPLLTPPERFIGSTFDWLPAVLESVLLAMAQSHQEPVLSTLRPYQVLRSTYDSTEQGPKRGISVLSAEDNFAEWLRTGQTVSGDLSRSHADDMEGRYQNAVEFLEKVGEFAAGRVPDTRPGARAAKSSTVPSRQAGRTTPLFNDLAEDIVAVTAELQRVLADAKETALHGPNMQGPDAPDSDLGNF</sequence>
<evidence type="ECO:0000313" key="3">
    <source>
        <dbReference type="Proteomes" id="UP000234300"/>
    </source>
</evidence>
<evidence type="ECO:0000313" key="2">
    <source>
        <dbReference type="EMBL" id="SMY03734.1"/>
    </source>
</evidence>
<dbReference type="OrthoDB" id="4795870at2"/>
<dbReference type="Gene3D" id="3.40.50.1440">
    <property type="entry name" value="Tubulin/FtsZ, GTPase domain"/>
    <property type="match status" value="1"/>
</dbReference>
<dbReference type="SUPFAM" id="SSF52490">
    <property type="entry name" value="Tubulin nucleotide-binding domain-like"/>
    <property type="match status" value="1"/>
</dbReference>
<dbReference type="Proteomes" id="UP000234300">
    <property type="component" value="Unassembled WGS sequence"/>
</dbReference>
<protein>
    <submittedName>
        <fullName evidence="2">Tubulin like</fullName>
    </submittedName>
</protein>
<organism evidence="2 3">
    <name type="scientific">Brevibacterium aurantiacum</name>
    <dbReference type="NCBI Taxonomy" id="273384"/>
    <lineage>
        <taxon>Bacteria</taxon>
        <taxon>Bacillati</taxon>
        <taxon>Actinomycetota</taxon>
        <taxon>Actinomycetes</taxon>
        <taxon>Micrococcales</taxon>
        <taxon>Brevibacteriaceae</taxon>
        <taxon>Brevibacterium</taxon>
    </lineage>
</organism>
<dbReference type="InterPro" id="IPR036525">
    <property type="entry name" value="Tubulin/FtsZ_GTPase_sf"/>
</dbReference>
<dbReference type="RefSeq" id="WP_083248899.1">
    <property type="nucleotide sequence ID" value="NZ_CP017150.1"/>
</dbReference>
<evidence type="ECO:0000256" key="1">
    <source>
        <dbReference type="SAM" id="MobiDB-lite"/>
    </source>
</evidence>
<name>A0A2H1KW07_BREAU</name>
<reference evidence="2 3" key="1">
    <citation type="submission" date="2017-03" db="EMBL/GenBank/DDBJ databases">
        <authorList>
            <person name="Afonso C.L."/>
            <person name="Miller P.J."/>
            <person name="Scott M.A."/>
            <person name="Spackman E."/>
            <person name="Goraichik I."/>
            <person name="Dimitrov K.M."/>
            <person name="Suarez D.L."/>
            <person name="Swayne D.E."/>
        </authorList>
    </citation>
    <scope>NUCLEOTIDE SEQUENCE [LARGE SCALE GENOMIC DNA]</scope>
    <source>
        <strain evidence="3">8(6)</strain>
    </source>
</reference>
<feature type="region of interest" description="Disordered" evidence="1">
    <location>
        <begin position="1154"/>
        <end position="1173"/>
    </location>
</feature>
<dbReference type="InterPro" id="IPR025904">
    <property type="entry name" value="Tubulin-like"/>
</dbReference>
<accession>A0A2H1KW07</accession>
<gene>
    <name evidence="2" type="ORF">BAURA86_03443</name>
</gene>
<dbReference type="AlphaFoldDB" id="A0A2H1KW07"/>